<gene>
    <name evidence="7" type="ORF">WS71_03615</name>
</gene>
<evidence type="ECO:0000313" key="7">
    <source>
        <dbReference type="EMBL" id="AOJ06513.1"/>
    </source>
</evidence>
<name>A0A1B4FS73_9BURK</name>
<evidence type="ECO:0000256" key="4">
    <source>
        <dbReference type="PROSITE-ProRule" id="PRU00433"/>
    </source>
</evidence>
<dbReference type="PROSITE" id="PS51007">
    <property type="entry name" value="CYTC"/>
    <property type="match status" value="1"/>
</dbReference>
<dbReference type="RefSeq" id="WP_066492780.1">
    <property type="nucleotide sequence ID" value="NZ_CP013388.1"/>
</dbReference>
<accession>A0A1B4FS73</accession>
<evidence type="ECO:0000259" key="6">
    <source>
        <dbReference type="PROSITE" id="PS51007"/>
    </source>
</evidence>
<dbReference type="GO" id="GO:0020037">
    <property type="term" value="F:heme binding"/>
    <property type="evidence" value="ECO:0007669"/>
    <property type="project" value="InterPro"/>
</dbReference>
<organism evidence="7 8">
    <name type="scientific">Burkholderia mayonis</name>
    <dbReference type="NCBI Taxonomy" id="1385591"/>
    <lineage>
        <taxon>Bacteria</taxon>
        <taxon>Pseudomonadati</taxon>
        <taxon>Pseudomonadota</taxon>
        <taxon>Betaproteobacteria</taxon>
        <taxon>Burkholderiales</taxon>
        <taxon>Burkholderiaceae</taxon>
        <taxon>Burkholderia</taxon>
        <taxon>pseudomallei group</taxon>
    </lineage>
</organism>
<dbReference type="GO" id="GO:0046872">
    <property type="term" value="F:metal ion binding"/>
    <property type="evidence" value="ECO:0007669"/>
    <property type="project" value="UniProtKB-KW"/>
</dbReference>
<feature type="chain" id="PRO_5015344246" description="Cytochrome c domain-containing protein" evidence="5">
    <location>
        <begin position="35"/>
        <end position="160"/>
    </location>
</feature>
<evidence type="ECO:0000313" key="8">
    <source>
        <dbReference type="Proteomes" id="UP000067711"/>
    </source>
</evidence>
<keyword evidence="3 4" id="KW-0408">Iron</keyword>
<sequence length="160" mass="17273">MTMRGKCNTRRASLAGRTPALTLLTLALAWPGHAARADDGAARGLALFTGAAPLHGRLSTHSRELPAPVVRCANCHAAGAGAAVPNSTAPRLTRTWLADLQSRRGGPPSRYDRDAFCTLLRTGLDPAYVMINVDMPRYRLSERDCSALWRFLNEGPHGRT</sequence>
<dbReference type="SUPFAM" id="SSF46626">
    <property type="entry name" value="Cytochrome c"/>
    <property type="match status" value="1"/>
</dbReference>
<protein>
    <recommendedName>
        <fullName evidence="6">Cytochrome c domain-containing protein</fullName>
    </recommendedName>
</protein>
<dbReference type="Proteomes" id="UP000067711">
    <property type="component" value="Chromosome 2"/>
</dbReference>
<dbReference type="Gene3D" id="1.10.760.10">
    <property type="entry name" value="Cytochrome c-like domain"/>
    <property type="match status" value="1"/>
</dbReference>
<keyword evidence="2 4" id="KW-0479">Metal-binding</keyword>
<dbReference type="InterPro" id="IPR036909">
    <property type="entry name" value="Cyt_c-like_dom_sf"/>
</dbReference>
<reference evidence="7 8" key="1">
    <citation type="submission" date="2015-12" db="EMBL/GenBank/DDBJ databases">
        <title>Diversity of Burkholderia near neighbor genomes.</title>
        <authorList>
            <person name="Sahl J."/>
            <person name="Wagner D."/>
            <person name="Keim P."/>
        </authorList>
    </citation>
    <scope>NUCLEOTIDE SEQUENCE [LARGE SCALE GENOMIC DNA]</scope>
    <source>
        <strain evidence="7 8">BDU8</strain>
    </source>
</reference>
<evidence type="ECO:0000256" key="2">
    <source>
        <dbReference type="ARBA" id="ARBA00022723"/>
    </source>
</evidence>
<proteinExistence type="predicted"/>
<evidence type="ECO:0000256" key="1">
    <source>
        <dbReference type="ARBA" id="ARBA00022617"/>
    </source>
</evidence>
<dbReference type="InterPro" id="IPR009056">
    <property type="entry name" value="Cyt_c-like_dom"/>
</dbReference>
<dbReference type="EMBL" id="CP013388">
    <property type="protein sequence ID" value="AOJ06513.1"/>
    <property type="molecule type" value="Genomic_DNA"/>
</dbReference>
<feature type="domain" description="Cytochrome c" evidence="6">
    <location>
        <begin position="39"/>
        <end position="156"/>
    </location>
</feature>
<evidence type="ECO:0000256" key="3">
    <source>
        <dbReference type="ARBA" id="ARBA00023004"/>
    </source>
</evidence>
<keyword evidence="1 4" id="KW-0349">Heme</keyword>
<dbReference type="GO" id="GO:0009055">
    <property type="term" value="F:electron transfer activity"/>
    <property type="evidence" value="ECO:0007669"/>
    <property type="project" value="InterPro"/>
</dbReference>
<evidence type="ECO:0000256" key="5">
    <source>
        <dbReference type="SAM" id="SignalP"/>
    </source>
</evidence>
<dbReference type="AlphaFoldDB" id="A0A1B4FS73"/>
<feature type="signal peptide" evidence="5">
    <location>
        <begin position="1"/>
        <end position="34"/>
    </location>
</feature>
<keyword evidence="5" id="KW-0732">Signal</keyword>